<dbReference type="Proteomes" id="UP000216779">
    <property type="component" value="Unassembled WGS sequence"/>
</dbReference>
<name>A0A257T1S4_9PROT</name>
<dbReference type="InterPro" id="IPR018330">
    <property type="entry name" value="RecT_fam"/>
</dbReference>
<protein>
    <submittedName>
        <fullName evidence="1">Uncharacterized protein</fullName>
    </submittedName>
</protein>
<proteinExistence type="predicted"/>
<comment type="caution">
    <text evidence="1">The sequence shown here is derived from an EMBL/GenBank/DDBJ whole genome shotgun (WGS) entry which is preliminary data.</text>
</comment>
<feature type="non-terminal residue" evidence="1">
    <location>
        <position position="1"/>
    </location>
</feature>
<organism evidence="1 2">
    <name type="scientific">Acidithiobacillus ferrivorans</name>
    <dbReference type="NCBI Taxonomy" id="160808"/>
    <lineage>
        <taxon>Bacteria</taxon>
        <taxon>Pseudomonadati</taxon>
        <taxon>Pseudomonadota</taxon>
        <taxon>Acidithiobacillia</taxon>
        <taxon>Acidithiobacillales</taxon>
        <taxon>Acidithiobacillaceae</taxon>
        <taxon>Acidithiobacillus</taxon>
    </lineage>
</organism>
<dbReference type="AlphaFoldDB" id="A0A257T1S4"/>
<dbReference type="Pfam" id="PF03837">
    <property type="entry name" value="RecT"/>
    <property type="match status" value="1"/>
</dbReference>
<dbReference type="GO" id="GO:0003677">
    <property type="term" value="F:DNA binding"/>
    <property type="evidence" value="ECO:0007669"/>
    <property type="project" value="InterPro"/>
</dbReference>
<dbReference type="GO" id="GO:0006259">
    <property type="term" value="P:DNA metabolic process"/>
    <property type="evidence" value="ECO:0007669"/>
    <property type="project" value="InterPro"/>
</dbReference>
<evidence type="ECO:0000313" key="1">
    <source>
        <dbReference type="EMBL" id="OYV78670.1"/>
    </source>
</evidence>
<evidence type="ECO:0000313" key="2">
    <source>
        <dbReference type="Proteomes" id="UP000216779"/>
    </source>
</evidence>
<dbReference type="EMBL" id="NCBC01000329">
    <property type="protein sequence ID" value="OYV78670.1"/>
    <property type="molecule type" value="Genomic_DNA"/>
</dbReference>
<gene>
    <name evidence="1" type="ORF">B7Z70_08945</name>
</gene>
<reference evidence="1 2" key="1">
    <citation type="submission" date="2017-03" db="EMBL/GenBank/DDBJ databases">
        <title>Lifting the veil on microbial sulfur biogeochemistry in mining wastewaters.</title>
        <authorList>
            <person name="Kantor R.S."/>
            <person name="Colenbrander Nelson T."/>
            <person name="Marshall S."/>
            <person name="Bennett D."/>
            <person name="Apte S."/>
            <person name="Camacho D."/>
            <person name="Thomas B.C."/>
            <person name="Warren L.A."/>
            <person name="Banfield J.F."/>
        </authorList>
    </citation>
    <scope>NUCLEOTIDE SEQUENCE [LARGE SCALE GENOMIC DNA]</scope>
    <source>
        <strain evidence="1">21-59-9</strain>
    </source>
</reference>
<sequence>DKKSGQKKSQLTIQTGIDGLRIKADETGIYAPGPEPRFNYDSQDKLYSATATVLKRIGNEWMPVSATAIYSEYVQTAYGGGPNSMWAKMPHAMLGKCAEALAFPIRVPFGERTSHASAIMDVMRQRPSSPISTGGPHSLLTSSMMPFPCVG</sequence>
<accession>A0A257T1S4</accession>